<accession>A0ABS1VGR9</accession>
<evidence type="ECO:0000313" key="2">
    <source>
        <dbReference type="EMBL" id="MBL7253820.1"/>
    </source>
</evidence>
<dbReference type="InterPro" id="IPR011576">
    <property type="entry name" value="Pyridox_Oxase_N"/>
</dbReference>
<dbReference type="EMBL" id="JAENHO010000002">
    <property type="protein sequence ID" value="MBL7253820.1"/>
    <property type="molecule type" value="Genomic_DNA"/>
</dbReference>
<evidence type="ECO:0000259" key="1">
    <source>
        <dbReference type="Pfam" id="PF01243"/>
    </source>
</evidence>
<dbReference type="SUPFAM" id="SSF50475">
    <property type="entry name" value="FMN-binding split barrel"/>
    <property type="match status" value="1"/>
</dbReference>
<protein>
    <submittedName>
        <fullName evidence="2">Pyridoxamine 5'-phosphate oxidase family protein</fullName>
    </submittedName>
</protein>
<organism evidence="2 3">
    <name type="scientific">Paractinoplanes lichenicola</name>
    <dbReference type="NCBI Taxonomy" id="2802976"/>
    <lineage>
        <taxon>Bacteria</taxon>
        <taxon>Bacillati</taxon>
        <taxon>Actinomycetota</taxon>
        <taxon>Actinomycetes</taxon>
        <taxon>Micromonosporales</taxon>
        <taxon>Micromonosporaceae</taxon>
        <taxon>Paractinoplanes</taxon>
    </lineage>
</organism>
<keyword evidence="3" id="KW-1185">Reference proteome</keyword>
<name>A0ABS1VGR9_9ACTN</name>
<gene>
    <name evidence="2" type="ORF">JKJ07_05780</name>
</gene>
<proteinExistence type="predicted"/>
<feature type="domain" description="Pyridoxamine 5'-phosphate oxidase N-terminal" evidence="1">
    <location>
        <begin position="12"/>
        <end position="123"/>
    </location>
</feature>
<dbReference type="Proteomes" id="UP000598996">
    <property type="component" value="Unassembled WGS sequence"/>
</dbReference>
<reference evidence="2 3" key="1">
    <citation type="submission" date="2021-01" db="EMBL/GenBank/DDBJ databases">
        <title>Actinoplanes sp. nov. LDG1-01 isolated from lichen.</title>
        <authorList>
            <person name="Saeng-In P."/>
            <person name="Phongsopitanun W."/>
            <person name="Kanchanasin P."/>
            <person name="Yuki M."/>
            <person name="Kudo T."/>
            <person name="Ohkuma M."/>
            <person name="Tanasupawat S."/>
        </authorList>
    </citation>
    <scope>NUCLEOTIDE SEQUENCE [LARGE SCALE GENOMIC DNA]</scope>
    <source>
        <strain evidence="2 3">LDG1-01</strain>
    </source>
</reference>
<dbReference type="Gene3D" id="2.30.110.10">
    <property type="entry name" value="Electron Transport, Fmn-binding Protein, Chain A"/>
    <property type="match status" value="1"/>
</dbReference>
<evidence type="ECO:0000313" key="3">
    <source>
        <dbReference type="Proteomes" id="UP000598996"/>
    </source>
</evidence>
<comment type="caution">
    <text evidence="2">The sequence shown here is derived from an EMBL/GenBank/DDBJ whole genome shotgun (WGS) entry which is preliminary data.</text>
</comment>
<dbReference type="InterPro" id="IPR012349">
    <property type="entry name" value="Split_barrel_FMN-bd"/>
</dbReference>
<dbReference type="Pfam" id="PF01243">
    <property type="entry name" value="PNPOx_N"/>
    <property type="match status" value="1"/>
</dbReference>
<dbReference type="RefSeq" id="WP_202990202.1">
    <property type="nucleotide sequence ID" value="NZ_JAENHO010000002.1"/>
</dbReference>
<sequence>MTDPTEPDASLVEHAREVLGINRFLTLGTVSAAGQPWTSPVYFSWVSVAESWEFFWVSAADAQHSLNLLDRPAVALTVFDSSVPPYHGRAVYAVGEAREVPLEDLDETLQHYPGPESRGGRVLTRSDVTGDQPWRFYQAGASELWVLCPGEPGAACDRHDIMRDHRARVL</sequence>